<evidence type="ECO:0000313" key="2">
    <source>
        <dbReference type="Proteomes" id="UP000215914"/>
    </source>
</evidence>
<keyword evidence="2" id="KW-1185">Reference proteome</keyword>
<protein>
    <submittedName>
        <fullName evidence="1">Uncharacterized protein</fullName>
    </submittedName>
</protein>
<dbReference type="Proteomes" id="UP000215914">
    <property type="component" value="Unassembled WGS sequence"/>
</dbReference>
<reference evidence="1" key="2">
    <citation type="submission" date="2020-06" db="EMBL/GenBank/DDBJ databases">
        <title>Helianthus annuus Genome sequencing and assembly Release 2.</title>
        <authorList>
            <person name="Gouzy J."/>
            <person name="Langlade N."/>
            <person name="Munos S."/>
        </authorList>
    </citation>
    <scope>NUCLEOTIDE SEQUENCE</scope>
    <source>
        <tissue evidence="1">Leaves</tissue>
    </source>
</reference>
<organism evidence="1 2">
    <name type="scientific">Helianthus annuus</name>
    <name type="common">Common sunflower</name>
    <dbReference type="NCBI Taxonomy" id="4232"/>
    <lineage>
        <taxon>Eukaryota</taxon>
        <taxon>Viridiplantae</taxon>
        <taxon>Streptophyta</taxon>
        <taxon>Embryophyta</taxon>
        <taxon>Tracheophyta</taxon>
        <taxon>Spermatophyta</taxon>
        <taxon>Magnoliopsida</taxon>
        <taxon>eudicotyledons</taxon>
        <taxon>Gunneridae</taxon>
        <taxon>Pentapetalae</taxon>
        <taxon>asterids</taxon>
        <taxon>campanulids</taxon>
        <taxon>Asterales</taxon>
        <taxon>Asteraceae</taxon>
        <taxon>Asteroideae</taxon>
        <taxon>Heliantheae alliance</taxon>
        <taxon>Heliantheae</taxon>
        <taxon>Helianthus</taxon>
    </lineage>
</organism>
<accession>A0A9K3DNB5</accession>
<proteinExistence type="predicted"/>
<reference evidence="1" key="1">
    <citation type="journal article" date="2017" name="Nature">
        <title>The sunflower genome provides insights into oil metabolism, flowering and Asterid evolution.</title>
        <authorList>
            <person name="Badouin H."/>
            <person name="Gouzy J."/>
            <person name="Grassa C.J."/>
            <person name="Murat F."/>
            <person name="Staton S.E."/>
            <person name="Cottret L."/>
            <person name="Lelandais-Briere C."/>
            <person name="Owens G.L."/>
            <person name="Carrere S."/>
            <person name="Mayjonade B."/>
            <person name="Legrand L."/>
            <person name="Gill N."/>
            <person name="Kane N.C."/>
            <person name="Bowers J.E."/>
            <person name="Hubner S."/>
            <person name="Bellec A."/>
            <person name="Berard A."/>
            <person name="Berges H."/>
            <person name="Blanchet N."/>
            <person name="Boniface M.C."/>
            <person name="Brunel D."/>
            <person name="Catrice O."/>
            <person name="Chaidir N."/>
            <person name="Claudel C."/>
            <person name="Donnadieu C."/>
            <person name="Faraut T."/>
            <person name="Fievet G."/>
            <person name="Helmstetter N."/>
            <person name="King M."/>
            <person name="Knapp S.J."/>
            <person name="Lai Z."/>
            <person name="Le Paslier M.C."/>
            <person name="Lippi Y."/>
            <person name="Lorenzon L."/>
            <person name="Mandel J.R."/>
            <person name="Marage G."/>
            <person name="Marchand G."/>
            <person name="Marquand E."/>
            <person name="Bret-Mestries E."/>
            <person name="Morien E."/>
            <person name="Nambeesan S."/>
            <person name="Nguyen T."/>
            <person name="Pegot-Espagnet P."/>
            <person name="Pouilly N."/>
            <person name="Raftis F."/>
            <person name="Sallet E."/>
            <person name="Schiex T."/>
            <person name="Thomas J."/>
            <person name="Vandecasteele C."/>
            <person name="Vares D."/>
            <person name="Vear F."/>
            <person name="Vautrin S."/>
            <person name="Crespi M."/>
            <person name="Mangin B."/>
            <person name="Burke J.M."/>
            <person name="Salse J."/>
            <person name="Munos S."/>
            <person name="Vincourt P."/>
            <person name="Rieseberg L.H."/>
            <person name="Langlade N.B."/>
        </authorList>
    </citation>
    <scope>NUCLEOTIDE SEQUENCE</scope>
    <source>
        <tissue evidence="1">Leaves</tissue>
    </source>
</reference>
<comment type="caution">
    <text evidence="1">The sequence shown here is derived from an EMBL/GenBank/DDBJ whole genome shotgun (WGS) entry which is preliminary data.</text>
</comment>
<gene>
    <name evidence="1" type="ORF">HanXRQr2_Chr16g0729801</name>
</gene>
<sequence>MEKMWVNIFQSARWKILAVMHDHSMQPHVPMFCLKKLNRGALGGELRHDSLTVVVYLYLRLDVAALPFRLVVNLYPNEP</sequence>
<dbReference type="Gramene" id="mRNA:HanXRQr2_Chr16g0729801">
    <property type="protein sequence ID" value="mRNA:HanXRQr2_Chr16g0729801"/>
    <property type="gene ID" value="HanXRQr2_Chr16g0729801"/>
</dbReference>
<name>A0A9K3DNB5_HELAN</name>
<dbReference type="AlphaFoldDB" id="A0A9K3DNB5"/>
<dbReference type="EMBL" id="MNCJ02000331">
    <property type="protein sequence ID" value="KAF5758490.1"/>
    <property type="molecule type" value="Genomic_DNA"/>
</dbReference>
<evidence type="ECO:0000313" key="1">
    <source>
        <dbReference type="EMBL" id="KAF5758490.1"/>
    </source>
</evidence>